<dbReference type="PROSITE" id="PS51404">
    <property type="entry name" value="DYP_PEROXIDASE"/>
    <property type="match status" value="1"/>
</dbReference>
<keyword evidence="5" id="KW-0408">Iron</keyword>
<sequence length="1167" mass="127491">MYTEILQGAQRGLLVPAIFGQVVTLTLRHHDPETHAALLKLVRDLAAAADAAGEGCGLVAAFSPELWGRWNDRHIPVSRKVLNHSPKLRDTGGDALLYLKGTDPAVAAALIAPFRGELERLASQLDILPVGKRPDGRVIGGRYLDGITNPNDPISLAEDILVDGEYRGAAFGFTQKFLFDWTSISAMAPDTEDAMLGRDTTGAILPQNATNAHIHRAHVLDANGDNRKLLRQALPFGEHASSAARENGLMFVAFCNEQERFEVILHHLMGDMPDRPADRLMSVVQGIAGAYWYVPAAKELAVPAVDHPRDAYEDPHWRVRSPNGYMFYNSQDYLHQMAAGNYVAGDPPNARLLSLLGRAFSHWNDGWLDRKPFPRLPQLSTLVQGDEVKALSGSAALRKGMANKKTLDSLLSGPNSHIAHENELLRIYPEELIVGIIPDFTLGRGKEVVPYLSEDETVAAWLKGELNEWSAMGHVVPHYGVLVQQGLGGLLATLHSKLQAASGNAAQADFYQSAIWSLEGVQGYLRNWATLADAAAAKAKPADQQNMHDVAARLRRLVTEKPASFHDGVQLIYSFHCCLHLVGELTALGRLDQILWPLLQQSNEDDARAQEIIDCLWLKIGENAFVNRANITDYVNYGTTAVCGLGGNFPQGGGINQWVQQITVGGYLPNDSAVPQGGANPVTLLCLKAARRIPVNAPTLSLRVYKDMPDEYLDEAARSLLAGGAHPILYNDDRLCEALHRSGSEVSLAWSRDYAADGCYEPMLAGATEFAFNNVTPMTALEQALNQGATYGSAGPVYLRGLKQTFRSPHVEEITSFEQLQAQFLKQLEWLVIQSYNVILGAYGNLGGICPSPLLSNLIDGCVDSGRDLTNAGARFHMIAPLCVGASNAIDSLFAIKKLVFDPATAITTLPELLDCLINDWGYTMIEPYQNTLMGPADAEERGRRYQEWRNTALALPKWGSGNAEVNELGNWLMEKMVALCVDVIRKPNPALKPVLDGIASTYGQFEFVVTPGIGTFEGYVGDGLPCGASADGRRNGMPIASDLSPVPAPQDLPAAPAFRNIYQSLESYRSEAIEYGLSNASPVDMNISETFPLADLQRFVKAYARGETGSNLITLTCADLGTYQAASQDPEQYNLVRVRMGGWTEFYAAMFPAHQEQHQRRQYFTP</sequence>
<dbReference type="GO" id="GO:0046872">
    <property type="term" value="F:metal ion binding"/>
    <property type="evidence" value="ECO:0007669"/>
    <property type="project" value="UniProtKB-KW"/>
</dbReference>
<accession>A0A1W1X8V0</accession>
<keyword evidence="2 7" id="KW-0575">Peroxidase</keyword>
<dbReference type="PROSITE" id="PS51554">
    <property type="entry name" value="PFL"/>
    <property type="match status" value="1"/>
</dbReference>
<dbReference type="SUPFAM" id="SSF54909">
    <property type="entry name" value="Dimeric alpha+beta barrel"/>
    <property type="match status" value="1"/>
</dbReference>
<dbReference type="SUPFAM" id="SSF51998">
    <property type="entry name" value="PFL-like glycyl radical enzymes"/>
    <property type="match status" value="1"/>
</dbReference>
<dbReference type="Pfam" id="PF02901">
    <property type="entry name" value="PFL-like"/>
    <property type="match status" value="1"/>
</dbReference>
<proteinExistence type="predicted"/>
<protein>
    <submittedName>
        <fullName evidence="7">Dyp-type peroxidase family</fullName>
    </submittedName>
</protein>
<dbReference type="NCBIfam" id="TIGR01413">
    <property type="entry name" value="Dyp_perox_fam"/>
    <property type="match status" value="1"/>
</dbReference>
<comment type="cofactor">
    <cofactor evidence="1">
        <name>heme b</name>
        <dbReference type="ChEBI" id="CHEBI:60344"/>
    </cofactor>
</comment>
<evidence type="ECO:0000313" key="8">
    <source>
        <dbReference type="Proteomes" id="UP000192761"/>
    </source>
</evidence>
<dbReference type="Gene3D" id="3.20.70.20">
    <property type="match status" value="1"/>
</dbReference>
<dbReference type="InterPro" id="IPR006314">
    <property type="entry name" value="Dyp_peroxidase"/>
</dbReference>
<dbReference type="RefSeq" id="WP_084089408.1">
    <property type="nucleotide sequence ID" value="NZ_FWXD01000004.1"/>
</dbReference>
<organism evidence="7 8">
    <name type="scientific">Andreprevotia lacus DSM 23236</name>
    <dbReference type="NCBI Taxonomy" id="1121001"/>
    <lineage>
        <taxon>Bacteria</taxon>
        <taxon>Pseudomonadati</taxon>
        <taxon>Pseudomonadota</taxon>
        <taxon>Betaproteobacteria</taxon>
        <taxon>Neisseriales</taxon>
        <taxon>Chitinibacteraceae</taxon>
        <taxon>Andreprevotia</taxon>
    </lineage>
</organism>
<evidence type="ECO:0000256" key="1">
    <source>
        <dbReference type="ARBA" id="ARBA00001970"/>
    </source>
</evidence>
<dbReference type="STRING" id="1121001.SAMN02745857_00940"/>
<dbReference type="PANTHER" id="PTHR43641:SF2">
    <property type="entry name" value="DEHYDRATASE YBIW-RELATED"/>
    <property type="match status" value="1"/>
</dbReference>
<feature type="domain" description="PFL" evidence="6">
    <location>
        <begin position="350"/>
        <end position="1035"/>
    </location>
</feature>
<reference evidence="7 8" key="1">
    <citation type="submission" date="2017-04" db="EMBL/GenBank/DDBJ databases">
        <authorList>
            <person name="Afonso C.L."/>
            <person name="Miller P.J."/>
            <person name="Scott M.A."/>
            <person name="Spackman E."/>
            <person name="Goraichik I."/>
            <person name="Dimitrov K.M."/>
            <person name="Suarez D.L."/>
            <person name="Swayne D.E."/>
        </authorList>
    </citation>
    <scope>NUCLEOTIDE SEQUENCE [LARGE SCALE GENOMIC DNA]</scope>
    <source>
        <strain evidence="7 8">DSM 23236</strain>
    </source>
</reference>
<dbReference type="OrthoDB" id="3251355at2"/>
<dbReference type="GO" id="GO:0005829">
    <property type="term" value="C:cytosol"/>
    <property type="evidence" value="ECO:0007669"/>
    <property type="project" value="TreeGrafter"/>
</dbReference>
<dbReference type="Pfam" id="PF20628">
    <property type="entry name" value="Dyp_perox_C"/>
    <property type="match status" value="1"/>
</dbReference>
<dbReference type="AlphaFoldDB" id="A0A1W1X8V0"/>
<gene>
    <name evidence="7" type="ORF">SAMN02745857_00940</name>
</gene>
<evidence type="ECO:0000313" key="7">
    <source>
        <dbReference type="EMBL" id="SMC20405.1"/>
    </source>
</evidence>
<name>A0A1W1X8V0_9NEIS</name>
<dbReference type="InterPro" id="IPR051215">
    <property type="entry name" value="GRE"/>
</dbReference>
<evidence type="ECO:0000256" key="4">
    <source>
        <dbReference type="ARBA" id="ARBA00023002"/>
    </source>
</evidence>
<dbReference type="GO" id="GO:0004601">
    <property type="term" value="F:peroxidase activity"/>
    <property type="evidence" value="ECO:0007669"/>
    <property type="project" value="UniProtKB-KW"/>
</dbReference>
<keyword evidence="4" id="KW-0560">Oxidoreductase</keyword>
<dbReference type="Proteomes" id="UP000192761">
    <property type="component" value="Unassembled WGS sequence"/>
</dbReference>
<evidence type="ECO:0000256" key="2">
    <source>
        <dbReference type="ARBA" id="ARBA00022559"/>
    </source>
</evidence>
<evidence type="ECO:0000256" key="5">
    <source>
        <dbReference type="ARBA" id="ARBA00023004"/>
    </source>
</evidence>
<dbReference type="InterPro" id="IPR004184">
    <property type="entry name" value="PFL_dom"/>
</dbReference>
<dbReference type="PANTHER" id="PTHR43641">
    <property type="entry name" value="FORMATE ACETYLTRANSFERASE 3-RELATED"/>
    <property type="match status" value="1"/>
</dbReference>
<dbReference type="GO" id="GO:0020037">
    <property type="term" value="F:heme binding"/>
    <property type="evidence" value="ECO:0007669"/>
    <property type="project" value="InterPro"/>
</dbReference>
<keyword evidence="3" id="KW-0479">Metal-binding</keyword>
<evidence type="ECO:0000259" key="6">
    <source>
        <dbReference type="PROSITE" id="PS51554"/>
    </source>
</evidence>
<dbReference type="InterPro" id="IPR011008">
    <property type="entry name" value="Dimeric_a/b-barrel"/>
</dbReference>
<dbReference type="EMBL" id="FWXD01000004">
    <property type="protein sequence ID" value="SMC20405.1"/>
    <property type="molecule type" value="Genomic_DNA"/>
</dbReference>
<keyword evidence="8" id="KW-1185">Reference proteome</keyword>
<dbReference type="InterPro" id="IPR048328">
    <property type="entry name" value="Dyp_perox_C"/>
</dbReference>
<evidence type="ECO:0000256" key="3">
    <source>
        <dbReference type="ARBA" id="ARBA00022723"/>
    </source>
</evidence>